<dbReference type="Gene3D" id="1.20.1250.20">
    <property type="entry name" value="MFS general substrate transporter like domains"/>
    <property type="match status" value="1"/>
</dbReference>
<keyword evidence="2 5" id="KW-0812">Transmembrane</keyword>
<evidence type="ECO:0000256" key="4">
    <source>
        <dbReference type="ARBA" id="ARBA00023136"/>
    </source>
</evidence>
<keyword evidence="4 5" id="KW-0472">Membrane</keyword>
<evidence type="ECO:0000313" key="8">
    <source>
        <dbReference type="Proteomes" id="UP001233172"/>
    </source>
</evidence>
<sequence>MKFDDVIHELGDFGSYQKRMFSLTCLVSVPTAFHVLMSVFVLAVPDHRCAIPELDNDTYASQGPWHDDLINQSIPWLSQKNMYSQCEVFVKDVTQRDWSNMTRKCDKWVYSKEIFTSTFVTERFVGYIYIHICYRGLWDIFTFTFVTEINMVCDDVSYKTYANMAVMGGMMAGSLVLGSLADVLGRKKVVLLGTIGQFASGLAVAFVHSYVPFVILKFCATFFGMGLYLAAYVIGIELVGPKKRKYTAIINEFFWVLGLFLLTTIAYGLRDWSHLQIVLSIPNFLIISYFLLLNESPRWLVSRHKFKEASEIIKAAARTNNVTIAEKMANLEDIELDGIGEKVWHMMTNLVLLIRCLVIFANWIVASMVYYGLSLNVGNLSGDLYLNFFLSGVVELLSYILCLIFLDKAGRKLLQCLFMLTAGVACVCTLFPVLYGTKDLSWITMVLSLVGKFGSSAAFAIIYIYTVELFPTVMRNSGLGLCSVMARIGGILAPYIADIGHVISGDMAVVLPLLIFGGASIVAGLLALLLPETANKMLPDTVEDAKNFGRKKGKNSFDLHSVTLSTQLNGKWNPTFSVDSEN</sequence>
<dbReference type="AlphaFoldDB" id="A0AAD8BE17"/>
<feature type="transmembrane region" description="Helical" evidence="5">
    <location>
        <begin position="189"/>
        <end position="208"/>
    </location>
</feature>
<dbReference type="SUPFAM" id="SSF103473">
    <property type="entry name" value="MFS general substrate transporter"/>
    <property type="match status" value="1"/>
</dbReference>
<dbReference type="InterPro" id="IPR036259">
    <property type="entry name" value="MFS_trans_sf"/>
</dbReference>
<feature type="transmembrane region" description="Helical" evidence="5">
    <location>
        <begin position="352"/>
        <end position="373"/>
    </location>
</feature>
<protein>
    <submittedName>
        <fullName evidence="7">Organic cation transporter protein-like isoform X1</fullName>
    </submittedName>
</protein>
<feature type="transmembrane region" description="Helical" evidence="5">
    <location>
        <begin position="214"/>
        <end position="234"/>
    </location>
</feature>
<reference evidence="7" key="1">
    <citation type="journal article" date="2023" name="PLoS Negl. Trop. Dis.">
        <title>A genome sequence for Biomphalaria pfeifferi, the major vector snail for the human-infecting parasite Schistosoma mansoni.</title>
        <authorList>
            <person name="Bu L."/>
            <person name="Lu L."/>
            <person name="Laidemitt M.R."/>
            <person name="Zhang S.M."/>
            <person name="Mutuku M."/>
            <person name="Mkoji G."/>
            <person name="Steinauer M."/>
            <person name="Loker E.S."/>
        </authorList>
    </citation>
    <scope>NUCLEOTIDE SEQUENCE</scope>
    <source>
        <strain evidence="7">KasaAsao</strain>
    </source>
</reference>
<dbReference type="CDD" id="cd17317">
    <property type="entry name" value="MFS_SLC22"/>
    <property type="match status" value="1"/>
</dbReference>
<dbReference type="InterPro" id="IPR020846">
    <property type="entry name" value="MFS_dom"/>
</dbReference>
<proteinExistence type="predicted"/>
<dbReference type="EMBL" id="JASAOG010000091">
    <property type="protein sequence ID" value="KAK0052874.1"/>
    <property type="molecule type" value="Genomic_DNA"/>
</dbReference>
<comment type="caution">
    <text evidence="7">The sequence shown here is derived from an EMBL/GenBank/DDBJ whole genome shotgun (WGS) entry which is preliminary data.</text>
</comment>
<evidence type="ECO:0000256" key="3">
    <source>
        <dbReference type="ARBA" id="ARBA00022989"/>
    </source>
</evidence>
<evidence type="ECO:0000313" key="7">
    <source>
        <dbReference type="EMBL" id="KAK0052874.1"/>
    </source>
</evidence>
<feature type="transmembrane region" description="Helical" evidence="5">
    <location>
        <begin position="246"/>
        <end position="269"/>
    </location>
</feature>
<feature type="transmembrane region" description="Helical" evidence="5">
    <location>
        <begin position="413"/>
        <end position="435"/>
    </location>
</feature>
<feature type="transmembrane region" description="Helical" evidence="5">
    <location>
        <begin position="478"/>
        <end position="497"/>
    </location>
</feature>
<organism evidence="7 8">
    <name type="scientific">Biomphalaria pfeifferi</name>
    <name type="common">Bloodfluke planorb</name>
    <name type="synonym">Freshwater snail</name>
    <dbReference type="NCBI Taxonomy" id="112525"/>
    <lineage>
        <taxon>Eukaryota</taxon>
        <taxon>Metazoa</taxon>
        <taxon>Spiralia</taxon>
        <taxon>Lophotrochozoa</taxon>
        <taxon>Mollusca</taxon>
        <taxon>Gastropoda</taxon>
        <taxon>Heterobranchia</taxon>
        <taxon>Euthyneura</taxon>
        <taxon>Panpulmonata</taxon>
        <taxon>Hygrophila</taxon>
        <taxon>Lymnaeoidea</taxon>
        <taxon>Planorbidae</taxon>
        <taxon>Biomphalaria</taxon>
    </lineage>
</organism>
<dbReference type="InterPro" id="IPR005828">
    <property type="entry name" value="MFS_sugar_transport-like"/>
</dbReference>
<feature type="transmembrane region" description="Helical" evidence="5">
    <location>
        <begin position="385"/>
        <end position="406"/>
    </location>
</feature>
<dbReference type="GO" id="GO:0022857">
    <property type="term" value="F:transmembrane transporter activity"/>
    <property type="evidence" value="ECO:0007669"/>
    <property type="project" value="InterPro"/>
</dbReference>
<comment type="subcellular location">
    <subcellularLocation>
        <location evidence="1">Membrane</location>
        <topology evidence="1">Multi-pass membrane protein</topology>
    </subcellularLocation>
</comment>
<dbReference type="PROSITE" id="PS50850">
    <property type="entry name" value="MFS"/>
    <property type="match status" value="1"/>
</dbReference>
<name>A0AAD8BE17_BIOPF</name>
<feature type="transmembrane region" description="Helical" evidence="5">
    <location>
        <begin position="20"/>
        <end position="44"/>
    </location>
</feature>
<feature type="transmembrane region" description="Helical" evidence="5">
    <location>
        <begin position="275"/>
        <end position="293"/>
    </location>
</feature>
<dbReference type="Pfam" id="PF00083">
    <property type="entry name" value="Sugar_tr"/>
    <property type="match status" value="1"/>
</dbReference>
<evidence type="ECO:0000259" key="6">
    <source>
        <dbReference type="PROSITE" id="PS50850"/>
    </source>
</evidence>
<feature type="domain" description="Major facilitator superfamily (MFS) profile" evidence="6">
    <location>
        <begin position="114"/>
        <end position="535"/>
    </location>
</feature>
<dbReference type="PANTHER" id="PTHR24064">
    <property type="entry name" value="SOLUTE CARRIER FAMILY 22 MEMBER"/>
    <property type="match status" value="1"/>
</dbReference>
<gene>
    <name evidence="7" type="ORF">Bpfe_017728</name>
</gene>
<accession>A0AAD8BE17</accession>
<dbReference type="Proteomes" id="UP001233172">
    <property type="component" value="Unassembled WGS sequence"/>
</dbReference>
<feature type="transmembrane region" description="Helical" evidence="5">
    <location>
        <begin position="124"/>
        <end position="146"/>
    </location>
</feature>
<evidence type="ECO:0000256" key="1">
    <source>
        <dbReference type="ARBA" id="ARBA00004141"/>
    </source>
</evidence>
<feature type="transmembrane region" description="Helical" evidence="5">
    <location>
        <begin position="441"/>
        <end position="466"/>
    </location>
</feature>
<feature type="transmembrane region" description="Helical" evidence="5">
    <location>
        <begin position="158"/>
        <end position="177"/>
    </location>
</feature>
<evidence type="ECO:0000256" key="2">
    <source>
        <dbReference type="ARBA" id="ARBA00022692"/>
    </source>
</evidence>
<keyword evidence="3 5" id="KW-1133">Transmembrane helix</keyword>
<evidence type="ECO:0000256" key="5">
    <source>
        <dbReference type="SAM" id="Phobius"/>
    </source>
</evidence>
<feature type="transmembrane region" description="Helical" evidence="5">
    <location>
        <begin position="509"/>
        <end position="530"/>
    </location>
</feature>
<dbReference type="GO" id="GO:0016020">
    <property type="term" value="C:membrane"/>
    <property type="evidence" value="ECO:0007669"/>
    <property type="project" value="UniProtKB-SubCell"/>
</dbReference>
<keyword evidence="8" id="KW-1185">Reference proteome</keyword>
<reference evidence="7" key="2">
    <citation type="submission" date="2023-04" db="EMBL/GenBank/DDBJ databases">
        <authorList>
            <person name="Bu L."/>
            <person name="Lu L."/>
            <person name="Laidemitt M.R."/>
            <person name="Zhang S.M."/>
            <person name="Mutuku M."/>
            <person name="Mkoji G."/>
            <person name="Steinauer M."/>
            <person name="Loker E.S."/>
        </authorList>
    </citation>
    <scope>NUCLEOTIDE SEQUENCE</scope>
    <source>
        <strain evidence="7">KasaAsao</strain>
        <tissue evidence="7">Whole Snail</tissue>
    </source>
</reference>